<dbReference type="EMBL" id="KN822030">
    <property type="protein sequence ID" value="KIM64197.1"/>
    <property type="molecule type" value="Genomic_DNA"/>
</dbReference>
<name>A0A0C3AH18_9AGAM</name>
<protein>
    <submittedName>
        <fullName evidence="2">Uncharacterized protein</fullName>
    </submittedName>
</protein>
<gene>
    <name evidence="2" type="ORF">SCLCIDRAFT_1213631</name>
</gene>
<proteinExistence type="predicted"/>
<dbReference type="STRING" id="1036808.A0A0C3AH18"/>
<feature type="transmembrane region" description="Helical" evidence="1">
    <location>
        <begin position="97"/>
        <end position="116"/>
    </location>
</feature>
<reference evidence="3" key="2">
    <citation type="submission" date="2015-01" db="EMBL/GenBank/DDBJ databases">
        <title>Evolutionary Origins and Diversification of the Mycorrhizal Mutualists.</title>
        <authorList>
            <consortium name="DOE Joint Genome Institute"/>
            <consortium name="Mycorrhizal Genomics Consortium"/>
            <person name="Kohler A."/>
            <person name="Kuo A."/>
            <person name="Nagy L.G."/>
            <person name="Floudas D."/>
            <person name="Copeland A."/>
            <person name="Barry K.W."/>
            <person name="Cichocki N."/>
            <person name="Veneault-Fourrey C."/>
            <person name="LaButti K."/>
            <person name="Lindquist E.A."/>
            <person name="Lipzen A."/>
            <person name="Lundell T."/>
            <person name="Morin E."/>
            <person name="Murat C."/>
            <person name="Riley R."/>
            <person name="Ohm R."/>
            <person name="Sun H."/>
            <person name="Tunlid A."/>
            <person name="Henrissat B."/>
            <person name="Grigoriev I.V."/>
            <person name="Hibbett D.S."/>
            <person name="Martin F."/>
        </authorList>
    </citation>
    <scope>NUCLEOTIDE SEQUENCE [LARGE SCALE GENOMIC DNA]</scope>
    <source>
        <strain evidence="3">Foug A</strain>
    </source>
</reference>
<keyword evidence="3" id="KW-1185">Reference proteome</keyword>
<accession>A0A0C3AH18</accession>
<dbReference type="HOGENOM" id="CLU_161529_0_0_1"/>
<feature type="transmembrane region" description="Helical" evidence="1">
    <location>
        <begin position="60"/>
        <end position="82"/>
    </location>
</feature>
<organism evidence="2 3">
    <name type="scientific">Scleroderma citrinum Foug A</name>
    <dbReference type="NCBI Taxonomy" id="1036808"/>
    <lineage>
        <taxon>Eukaryota</taxon>
        <taxon>Fungi</taxon>
        <taxon>Dikarya</taxon>
        <taxon>Basidiomycota</taxon>
        <taxon>Agaricomycotina</taxon>
        <taxon>Agaricomycetes</taxon>
        <taxon>Agaricomycetidae</taxon>
        <taxon>Boletales</taxon>
        <taxon>Sclerodermatineae</taxon>
        <taxon>Sclerodermataceae</taxon>
        <taxon>Scleroderma</taxon>
    </lineage>
</organism>
<keyword evidence="1" id="KW-1133">Transmembrane helix</keyword>
<sequence length="127" mass="14172">MSSRYAFQSPSITNEKGAYRMRVPRSTRPAFDKRDSSSVMTNANKHVHCESGPPTQDRKVALVVALLAIGSCLCFVTAYYLYATRCDTCSFALPPHMALVLFLLLPLFPGNVRVLIPTYLSQRSVRI</sequence>
<keyword evidence="1" id="KW-0812">Transmembrane</keyword>
<dbReference type="OrthoDB" id="1882547at2759"/>
<evidence type="ECO:0000313" key="3">
    <source>
        <dbReference type="Proteomes" id="UP000053989"/>
    </source>
</evidence>
<evidence type="ECO:0000256" key="1">
    <source>
        <dbReference type="SAM" id="Phobius"/>
    </source>
</evidence>
<evidence type="ECO:0000313" key="2">
    <source>
        <dbReference type="EMBL" id="KIM64197.1"/>
    </source>
</evidence>
<dbReference type="AlphaFoldDB" id="A0A0C3AH18"/>
<keyword evidence="1" id="KW-0472">Membrane</keyword>
<dbReference type="InParanoid" id="A0A0C3AH18"/>
<reference evidence="2 3" key="1">
    <citation type="submission" date="2014-04" db="EMBL/GenBank/DDBJ databases">
        <authorList>
            <consortium name="DOE Joint Genome Institute"/>
            <person name="Kuo A."/>
            <person name="Kohler A."/>
            <person name="Nagy L.G."/>
            <person name="Floudas D."/>
            <person name="Copeland A."/>
            <person name="Barry K.W."/>
            <person name="Cichocki N."/>
            <person name="Veneault-Fourrey C."/>
            <person name="LaButti K."/>
            <person name="Lindquist E.A."/>
            <person name="Lipzen A."/>
            <person name="Lundell T."/>
            <person name="Morin E."/>
            <person name="Murat C."/>
            <person name="Sun H."/>
            <person name="Tunlid A."/>
            <person name="Henrissat B."/>
            <person name="Grigoriev I.V."/>
            <person name="Hibbett D.S."/>
            <person name="Martin F."/>
            <person name="Nordberg H.P."/>
            <person name="Cantor M.N."/>
            <person name="Hua S.X."/>
        </authorList>
    </citation>
    <scope>NUCLEOTIDE SEQUENCE [LARGE SCALE GENOMIC DNA]</scope>
    <source>
        <strain evidence="2 3">Foug A</strain>
    </source>
</reference>
<dbReference type="Proteomes" id="UP000053989">
    <property type="component" value="Unassembled WGS sequence"/>
</dbReference>